<evidence type="ECO:0000313" key="3">
    <source>
        <dbReference type="Proteomes" id="UP000550609"/>
    </source>
</evidence>
<keyword evidence="1" id="KW-0732">Signal</keyword>
<dbReference type="EMBL" id="JACIUV010000004">
    <property type="protein sequence ID" value="MBB1117451.1"/>
    <property type="molecule type" value="Genomic_DNA"/>
</dbReference>
<dbReference type="SUPFAM" id="SSF69318">
    <property type="entry name" value="Integrin alpha N-terminal domain"/>
    <property type="match status" value="1"/>
</dbReference>
<dbReference type="Proteomes" id="UP000550609">
    <property type="component" value="Unassembled WGS sequence"/>
</dbReference>
<name>A0A7W3YUX4_9GAMM</name>
<reference evidence="2 3" key="1">
    <citation type="submission" date="2020-08" db="EMBL/GenBank/DDBJ databases">
        <title>Stenotrophomonas sp. W1S232.</title>
        <authorList>
            <person name="Deng Y."/>
        </authorList>
    </citation>
    <scope>NUCLEOTIDE SEQUENCE [LARGE SCALE GENOMIC DNA]</scope>
    <source>
        <strain evidence="2 3">W1S232</strain>
    </source>
</reference>
<protein>
    <recommendedName>
        <fullName evidence="4">Lysozyme inhibitor LprI N-terminal domain-containing protein</fullName>
    </recommendedName>
</protein>
<feature type="chain" id="PRO_5031316055" description="Lysozyme inhibitor LprI N-terminal domain-containing protein" evidence="1">
    <location>
        <begin position="27"/>
        <end position="365"/>
    </location>
</feature>
<evidence type="ECO:0000256" key="1">
    <source>
        <dbReference type="SAM" id="SignalP"/>
    </source>
</evidence>
<dbReference type="InterPro" id="IPR028994">
    <property type="entry name" value="Integrin_alpha_N"/>
</dbReference>
<dbReference type="RefSeq" id="WP_220484744.1">
    <property type="nucleotide sequence ID" value="NZ_JACIUV010000004.1"/>
</dbReference>
<feature type="signal peptide" evidence="1">
    <location>
        <begin position="1"/>
        <end position="26"/>
    </location>
</feature>
<dbReference type="NCBIfam" id="NF047539">
    <property type="entry name" value="XAC2610_fam"/>
    <property type="match status" value="1"/>
</dbReference>
<evidence type="ECO:0008006" key="4">
    <source>
        <dbReference type="Google" id="ProtNLM"/>
    </source>
</evidence>
<proteinExistence type="predicted"/>
<evidence type="ECO:0000313" key="2">
    <source>
        <dbReference type="EMBL" id="MBB1117451.1"/>
    </source>
</evidence>
<dbReference type="AlphaFoldDB" id="A0A7W3YUX4"/>
<organism evidence="2 3">
    <name type="scientific">Stenotrophomonas koreensis</name>
    <dbReference type="NCBI Taxonomy" id="266128"/>
    <lineage>
        <taxon>Bacteria</taxon>
        <taxon>Pseudomonadati</taxon>
        <taxon>Pseudomonadota</taxon>
        <taxon>Gammaproteobacteria</taxon>
        <taxon>Lysobacterales</taxon>
        <taxon>Lysobacteraceae</taxon>
        <taxon>Stenotrophomonas</taxon>
    </lineage>
</organism>
<dbReference type="InterPro" id="IPR058087">
    <property type="entry name" value="XAC2610_dom"/>
</dbReference>
<sequence length="365" mass="40872">MPHPIPLWLFLSLSAALLLTTASSQAQPSPAYNRFLSPEVNAALADPQLPVRKYRGNLSGWTKRFESCISQPAPDLSDPRRQCIAEEITYKLGVTAEYHQSLLEAAKEKMPAVVTGIEGQHRQWLERYKSSCDVENSQSLPFAREQCQLDLIDEFIHQTVQQRTTITSYREATAEQLPPTSQGSATLILGDARIAVTVDDCPTARNDFFHACENVRLVVSTPDIADQHLQLPRVIFSDREDDASAKRGSLEHGFAWGKYSLMLLDLNNDGHEDLMAWTGFEGNYGDPSYTYLLYDPDTQAFVENTAIQALIEMHSLSQVVDGQLEFWYRSGPCLRGEKSIRFEGQTPRIIARNDVNTCTDGLGDN</sequence>
<comment type="caution">
    <text evidence="2">The sequence shown here is derived from an EMBL/GenBank/DDBJ whole genome shotgun (WGS) entry which is preliminary data.</text>
</comment>
<gene>
    <name evidence="2" type="ORF">H4O09_10365</name>
</gene>
<accession>A0A7W3YUX4</accession>